<accession>A0A9W8GRW4</accession>
<dbReference type="OrthoDB" id="342281at2759"/>
<evidence type="ECO:0000313" key="9">
    <source>
        <dbReference type="EMBL" id="KAJ2751247.1"/>
    </source>
</evidence>
<dbReference type="EMBL" id="JANBUH010000428">
    <property type="protein sequence ID" value="KAJ2751247.1"/>
    <property type="molecule type" value="Genomic_DNA"/>
</dbReference>
<name>A0A9W8GRW4_9FUNG</name>
<feature type="non-terminal residue" evidence="9">
    <location>
        <position position="1"/>
    </location>
</feature>
<evidence type="ECO:0000256" key="2">
    <source>
        <dbReference type="ARBA" id="ARBA00022692"/>
    </source>
</evidence>
<feature type="transmembrane region" description="Helical" evidence="7">
    <location>
        <begin position="236"/>
        <end position="259"/>
    </location>
</feature>
<feature type="coiled-coil region" evidence="5">
    <location>
        <begin position="414"/>
        <end position="490"/>
    </location>
</feature>
<dbReference type="GO" id="GO:0043495">
    <property type="term" value="F:protein-membrane adaptor activity"/>
    <property type="evidence" value="ECO:0007669"/>
    <property type="project" value="TreeGrafter"/>
</dbReference>
<reference evidence="9" key="1">
    <citation type="submission" date="2022-07" db="EMBL/GenBank/DDBJ databases">
        <title>Phylogenomic reconstructions and comparative analyses of Kickxellomycotina fungi.</title>
        <authorList>
            <person name="Reynolds N.K."/>
            <person name="Stajich J.E."/>
            <person name="Barry K."/>
            <person name="Grigoriev I.V."/>
            <person name="Crous P."/>
            <person name="Smith M.E."/>
        </authorList>
    </citation>
    <scope>NUCLEOTIDE SEQUENCE</scope>
    <source>
        <strain evidence="9">BCRC 34297</strain>
    </source>
</reference>
<dbReference type="PANTHER" id="PTHR12911">
    <property type="entry name" value="SAD1/UNC-84-LIKE PROTEIN-RELATED"/>
    <property type="match status" value="1"/>
</dbReference>
<evidence type="ECO:0000256" key="1">
    <source>
        <dbReference type="ARBA" id="ARBA00004370"/>
    </source>
</evidence>
<dbReference type="AlphaFoldDB" id="A0A9W8GRW4"/>
<comment type="subcellular location">
    <subcellularLocation>
        <location evidence="1">Membrane</location>
    </subcellularLocation>
</comment>
<evidence type="ECO:0000256" key="3">
    <source>
        <dbReference type="ARBA" id="ARBA00022989"/>
    </source>
</evidence>
<dbReference type="GO" id="GO:0034993">
    <property type="term" value="C:meiotic nuclear membrane microtubule tethering complex"/>
    <property type="evidence" value="ECO:0007669"/>
    <property type="project" value="TreeGrafter"/>
</dbReference>
<gene>
    <name evidence="9" type="ORF">GGI19_004606</name>
</gene>
<keyword evidence="10" id="KW-1185">Reference proteome</keyword>
<keyword evidence="5" id="KW-0175">Coiled coil</keyword>
<evidence type="ECO:0000259" key="8">
    <source>
        <dbReference type="PROSITE" id="PS51469"/>
    </source>
</evidence>
<dbReference type="InterPro" id="IPR045119">
    <property type="entry name" value="SUN1-5"/>
</dbReference>
<proteinExistence type="predicted"/>
<keyword evidence="4 7" id="KW-0472">Membrane</keyword>
<keyword evidence="3 7" id="KW-1133">Transmembrane helix</keyword>
<evidence type="ECO:0000256" key="4">
    <source>
        <dbReference type="ARBA" id="ARBA00023136"/>
    </source>
</evidence>
<feature type="region of interest" description="Disordered" evidence="6">
    <location>
        <begin position="91"/>
        <end position="166"/>
    </location>
</feature>
<evidence type="ECO:0000256" key="7">
    <source>
        <dbReference type="SAM" id="Phobius"/>
    </source>
</evidence>
<comment type="caution">
    <text evidence="9">The sequence shown here is derived from an EMBL/GenBank/DDBJ whole genome shotgun (WGS) entry which is preliminary data.</text>
</comment>
<dbReference type="InterPro" id="IPR012919">
    <property type="entry name" value="SUN_dom"/>
</dbReference>
<dbReference type="Proteomes" id="UP001140011">
    <property type="component" value="Unassembled WGS sequence"/>
</dbReference>
<keyword evidence="2 7" id="KW-0812">Transmembrane</keyword>
<organism evidence="9 10">
    <name type="scientific">Coemansia pectinata</name>
    <dbReference type="NCBI Taxonomy" id="1052879"/>
    <lineage>
        <taxon>Eukaryota</taxon>
        <taxon>Fungi</taxon>
        <taxon>Fungi incertae sedis</taxon>
        <taxon>Zoopagomycota</taxon>
        <taxon>Kickxellomycotina</taxon>
        <taxon>Kickxellomycetes</taxon>
        <taxon>Kickxellales</taxon>
        <taxon>Kickxellaceae</taxon>
        <taxon>Coemansia</taxon>
    </lineage>
</organism>
<feature type="compositionally biased region" description="Basic and acidic residues" evidence="6">
    <location>
        <begin position="8"/>
        <end position="19"/>
    </location>
</feature>
<sequence length="810" mass="87726">EEQEQVEQEQRLDQQHRQDILNGGYGGGMRANANEYFAAQPEAADGTYPLRSNSRFSVRSRISTPARSSYAQDFGLNEDIGEDPRYLRKTPTGAAHANGPTVPTPYTARIKGPGAFPATAQRYSQRRPKGRNTASDVDDDEADMISPSLARKPRPRQASNVTSLGRGSLLGSHRYLSHGSASNRGWDAYNNPDDGGEHGTVHSFSDSFASNSSAGHDGDVGRDSPTLLKRLFRNIAAGWAGSAGSFAERVSFVFFMIYFLVKETFVVVGAFVFRLLVSLIIGPVYSGVRETVLLPISLWRMLSPGSSRDTTRSMTGVLTGFLVVALSVVVSQYGTSTFSGLSSVPGHILGGMWSSSSSVRPPLSITPPTGLEPLTDEEIDRLGGQGSAAVERLVNVEQTLRHLYGLLDTLRSYRDEETQEVRESLKRMQQEKQALVDANRGEKQRVDNLEREYLNIKRDIKAQATKSTDASKHVKEIENLKKRVDQLMRGGTGKGAGPGLEEVRKLVNDAIGKQERELKDMLKPGWLTTDGDAAYANVARMIEDALSRYANDRLGKTDFALSSAGARIIPGLTSPTFEPPVRGFSQRIWRKLGMVSSQPPATILDPNTHVGECWPMLGSSGQVAIHLSQPVLVSDFAIEHVAKSVAIDWRSAPRQIEVWGYVLGNGTSGHAYSTAISQSADPSAAERDAGVPAASDLPLTSASTSAEPAHTLSADPVGLSSISIPQYSESSSYGVGKLERLAWYEYEPSDSSSLQIFRPFGSAASDSGAARVQTLVLKVKSNWGHPGHTCLYRFRVHGHRAAPPAEAAAP</sequence>
<evidence type="ECO:0000256" key="6">
    <source>
        <dbReference type="SAM" id="MobiDB-lite"/>
    </source>
</evidence>
<feature type="region of interest" description="Disordered" evidence="6">
    <location>
        <begin position="683"/>
        <end position="712"/>
    </location>
</feature>
<dbReference type="PANTHER" id="PTHR12911:SF8">
    <property type="entry name" value="KLAROID PROTEIN-RELATED"/>
    <property type="match status" value="1"/>
</dbReference>
<feature type="domain" description="SUN" evidence="8">
    <location>
        <begin position="565"/>
        <end position="801"/>
    </location>
</feature>
<feature type="transmembrane region" description="Helical" evidence="7">
    <location>
        <begin position="265"/>
        <end position="288"/>
    </location>
</feature>
<dbReference type="Pfam" id="PF07738">
    <property type="entry name" value="Sad1_UNC"/>
    <property type="match status" value="2"/>
</dbReference>
<dbReference type="PROSITE" id="PS51469">
    <property type="entry name" value="SUN"/>
    <property type="match status" value="1"/>
</dbReference>
<feature type="region of interest" description="Disordered" evidence="6">
    <location>
        <begin position="1"/>
        <end position="31"/>
    </location>
</feature>
<evidence type="ECO:0000313" key="10">
    <source>
        <dbReference type="Proteomes" id="UP001140011"/>
    </source>
</evidence>
<protein>
    <recommendedName>
        <fullName evidence="8">SUN domain-containing protein</fullName>
    </recommendedName>
</protein>
<dbReference type="Gene3D" id="2.60.120.260">
    <property type="entry name" value="Galactose-binding domain-like"/>
    <property type="match status" value="1"/>
</dbReference>
<evidence type="ECO:0000256" key="5">
    <source>
        <dbReference type="SAM" id="Coils"/>
    </source>
</evidence>